<protein>
    <recommendedName>
        <fullName evidence="3">YCII-related domain-containing protein</fullName>
    </recommendedName>
</protein>
<evidence type="ECO:0000313" key="1">
    <source>
        <dbReference type="EMBL" id="KZF19461.1"/>
    </source>
</evidence>
<dbReference type="OMA" id="AYIMFAK"/>
<evidence type="ECO:0008006" key="3">
    <source>
        <dbReference type="Google" id="ProtNLM"/>
    </source>
</evidence>
<dbReference type="OrthoDB" id="4277906at2759"/>
<reference evidence="1 2" key="1">
    <citation type="journal article" date="2016" name="Fungal Biol.">
        <title>The genome of Xylona heveae provides a window into fungal endophytism.</title>
        <authorList>
            <person name="Gazis R."/>
            <person name="Kuo A."/>
            <person name="Riley R."/>
            <person name="LaButti K."/>
            <person name="Lipzen A."/>
            <person name="Lin J."/>
            <person name="Amirebrahimi M."/>
            <person name="Hesse C.N."/>
            <person name="Spatafora J.W."/>
            <person name="Henrissat B."/>
            <person name="Hainaut M."/>
            <person name="Grigoriev I.V."/>
            <person name="Hibbett D.S."/>
        </authorList>
    </citation>
    <scope>NUCLEOTIDE SEQUENCE [LARGE SCALE GENOMIC DNA]</scope>
    <source>
        <strain evidence="1 2">TC161</strain>
    </source>
</reference>
<organism evidence="1 2">
    <name type="scientific">Xylona heveae (strain CBS 132557 / TC161)</name>
    <dbReference type="NCBI Taxonomy" id="1328760"/>
    <lineage>
        <taxon>Eukaryota</taxon>
        <taxon>Fungi</taxon>
        <taxon>Dikarya</taxon>
        <taxon>Ascomycota</taxon>
        <taxon>Pezizomycotina</taxon>
        <taxon>Xylonomycetes</taxon>
        <taxon>Xylonales</taxon>
        <taxon>Xylonaceae</taxon>
        <taxon>Xylona</taxon>
    </lineage>
</organism>
<dbReference type="GeneID" id="28899662"/>
<dbReference type="EMBL" id="KV407466">
    <property type="protein sequence ID" value="KZF19461.1"/>
    <property type="molecule type" value="Genomic_DNA"/>
</dbReference>
<evidence type="ECO:0000313" key="2">
    <source>
        <dbReference type="Proteomes" id="UP000076632"/>
    </source>
</evidence>
<dbReference type="PANTHER" id="PTHR37828">
    <property type="entry name" value="GSR2449 PROTEIN"/>
    <property type="match status" value="1"/>
</dbReference>
<dbReference type="PANTHER" id="PTHR37828:SF1">
    <property type="entry name" value="YCII-RELATED DOMAIN-CONTAINING PROTEIN"/>
    <property type="match status" value="1"/>
</dbReference>
<dbReference type="Proteomes" id="UP000076632">
    <property type="component" value="Unassembled WGS sequence"/>
</dbReference>
<accession>A0A164ZSR3</accession>
<dbReference type="AlphaFoldDB" id="A0A164ZSR3"/>
<dbReference type="InParanoid" id="A0A164ZSR3"/>
<dbReference type="SUPFAM" id="SSF54909">
    <property type="entry name" value="Dimeric alpha+beta barrel"/>
    <property type="match status" value="1"/>
</dbReference>
<name>A0A164ZSR3_XYLHT</name>
<sequence length="100" mass="11103">MSKLFVIIVTVTAPHDHVQKVFPAHLEWLQKHFSSGNLLSIARTINELGAINIGVAESEEAMKEIMDTDPIMPGVAKYELKEIEISKMSPALLAFARSEK</sequence>
<dbReference type="InterPro" id="IPR011008">
    <property type="entry name" value="Dimeric_a/b-barrel"/>
</dbReference>
<dbReference type="RefSeq" id="XP_018185016.1">
    <property type="nucleotide sequence ID" value="XM_018334525.1"/>
</dbReference>
<gene>
    <name evidence="1" type="ORF">L228DRAFT_263780</name>
</gene>
<proteinExistence type="predicted"/>
<keyword evidence="2" id="KW-1185">Reference proteome</keyword>